<accession>A0ACC2SBG3</accession>
<proteinExistence type="predicted"/>
<evidence type="ECO:0000313" key="1">
    <source>
        <dbReference type="EMBL" id="KAJ9059466.1"/>
    </source>
</evidence>
<comment type="caution">
    <text evidence="1">The sequence shown here is derived from an EMBL/GenBank/DDBJ whole genome shotgun (WGS) entry which is preliminary data.</text>
</comment>
<dbReference type="EMBL" id="QTSX02005684">
    <property type="protein sequence ID" value="KAJ9059466.1"/>
    <property type="molecule type" value="Genomic_DNA"/>
</dbReference>
<reference evidence="1" key="1">
    <citation type="submission" date="2022-04" db="EMBL/GenBank/DDBJ databases">
        <title>Genome of the entomopathogenic fungus Entomophthora muscae.</title>
        <authorList>
            <person name="Elya C."/>
            <person name="Lovett B.R."/>
            <person name="Lee E."/>
            <person name="Macias A.M."/>
            <person name="Hajek A.E."/>
            <person name="De Bivort B.L."/>
            <person name="Kasson M.T."/>
            <person name="De Fine Licht H.H."/>
            <person name="Stajich J.E."/>
        </authorList>
    </citation>
    <scope>NUCLEOTIDE SEQUENCE</scope>
    <source>
        <strain evidence="1">Berkeley</strain>
    </source>
</reference>
<dbReference type="Proteomes" id="UP001165960">
    <property type="component" value="Unassembled WGS sequence"/>
</dbReference>
<keyword evidence="2" id="KW-1185">Reference proteome</keyword>
<evidence type="ECO:0000313" key="2">
    <source>
        <dbReference type="Proteomes" id="UP001165960"/>
    </source>
</evidence>
<protein>
    <submittedName>
        <fullName evidence="1">Uncharacterized protein</fullName>
    </submittedName>
</protein>
<gene>
    <name evidence="1" type="ORF">DSO57_1002043</name>
</gene>
<sequence length="250" mass="27653">MLRYSHGEYPDFIILRLIGQDLTLLQLQTGLTRIFHKNKPTPSGSHTTQTVVLNTLSSLAHSSPPPNIFNTLAYSQAHFTAFSKNFSTDVHKVLFLAKKLTGHYCDWFSYHSVRNSEDVFPRPSKKVACVQAKPLQNLEDLAHAVDKRFVLAFPAEDLISPLELLVVLVLPGPETISKPTKNAGHMKLERSNLQPGEIGYQNLQPEVSQVANSSSPGVPQPKTIGFWSSLVETSEEGIRGNAHPESSEDS</sequence>
<name>A0ACC2SBG3_9FUNG</name>
<organism evidence="1 2">
    <name type="scientific">Entomophthora muscae</name>
    <dbReference type="NCBI Taxonomy" id="34485"/>
    <lineage>
        <taxon>Eukaryota</taxon>
        <taxon>Fungi</taxon>
        <taxon>Fungi incertae sedis</taxon>
        <taxon>Zoopagomycota</taxon>
        <taxon>Entomophthoromycotina</taxon>
        <taxon>Entomophthoromycetes</taxon>
        <taxon>Entomophthorales</taxon>
        <taxon>Entomophthoraceae</taxon>
        <taxon>Entomophthora</taxon>
    </lineage>
</organism>